<organism evidence="2 3">
    <name type="scientific">Rotaria magnacalcarata</name>
    <dbReference type="NCBI Taxonomy" id="392030"/>
    <lineage>
        <taxon>Eukaryota</taxon>
        <taxon>Metazoa</taxon>
        <taxon>Spiralia</taxon>
        <taxon>Gnathifera</taxon>
        <taxon>Rotifera</taxon>
        <taxon>Eurotatoria</taxon>
        <taxon>Bdelloidea</taxon>
        <taxon>Philodinida</taxon>
        <taxon>Philodinidae</taxon>
        <taxon>Rotaria</taxon>
    </lineage>
</organism>
<feature type="compositionally biased region" description="Basic residues" evidence="1">
    <location>
        <begin position="92"/>
        <end position="101"/>
    </location>
</feature>
<protein>
    <submittedName>
        <fullName evidence="2">Uncharacterized protein</fullName>
    </submittedName>
</protein>
<name>A0A8S2LRY4_9BILA</name>
<feature type="compositionally biased region" description="Basic and acidic residues" evidence="1">
    <location>
        <begin position="72"/>
        <end position="83"/>
    </location>
</feature>
<evidence type="ECO:0000256" key="1">
    <source>
        <dbReference type="SAM" id="MobiDB-lite"/>
    </source>
</evidence>
<comment type="caution">
    <text evidence="2">The sequence shown here is derived from an EMBL/GenBank/DDBJ whole genome shotgun (WGS) entry which is preliminary data.</text>
</comment>
<dbReference type="AlphaFoldDB" id="A0A8S2LRY4"/>
<sequence length="128" mass="13974">NAISPTSSHSTSSSNSQLIDFTVPAQRIADSTSKEQLPISPTRRNVGSAGLATNFSTFKTINSTNDKYYFHSEHINNDGHSSSEELTSSSSLRKRNQKKKSSNNAGHDSQQHAYANLSFNDAIVDELL</sequence>
<feature type="region of interest" description="Disordered" evidence="1">
    <location>
        <begin position="1"/>
        <end position="48"/>
    </location>
</feature>
<feature type="region of interest" description="Disordered" evidence="1">
    <location>
        <begin position="72"/>
        <end position="113"/>
    </location>
</feature>
<feature type="compositionally biased region" description="Low complexity" evidence="1">
    <location>
        <begin position="1"/>
        <end position="16"/>
    </location>
</feature>
<dbReference type="EMBL" id="CAJOBJ010001945">
    <property type="protein sequence ID" value="CAF3903998.1"/>
    <property type="molecule type" value="Genomic_DNA"/>
</dbReference>
<reference evidence="2" key="1">
    <citation type="submission" date="2021-02" db="EMBL/GenBank/DDBJ databases">
        <authorList>
            <person name="Nowell W R."/>
        </authorList>
    </citation>
    <scope>NUCLEOTIDE SEQUENCE</scope>
</reference>
<proteinExistence type="predicted"/>
<feature type="non-terminal residue" evidence="2">
    <location>
        <position position="1"/>
    </location>
</feature>
<dbReference type="Proteomes" id="UP000681720">
    <property type="component" value="Unassembled WGS sequence"/>
</dbReference>
<evidence type="ECO:0000313" key="2">
    <source>
        <dbReference type="EMBL" id="CAF3903998.1"/>
    </source>
</evidence>
<accession>A0A8S2LRY4</accession>
<evidence type="ECO:0000313" key="3">
    <source>
        <dbReference type="Proteomes" id="UP000681720"/>
    </source>
</evidence>
<gene>
    <name evidence="2" type="ORF">GIL414_LOCUS6706</name>
</gene>